<dbReference type="GO" id="GO:0005886">
    <property type="term" value="C:plasma membrane"/>
    <property type="evidence" value="ECO:0007669"/>
    <property type="project" value="TreeGrafter"/>
</dbReference>
<dbReference type="GO" id="GO:0005524">
    <property type="term" value="F:ATP binding"/>
    <property type="evidence" value="ECO:0007669"/>
    <property type="project" value="UniProtKB-KW"/>
</dbReference>
<dbReference type="OrthoDB" id="9789782at2"/>
<dbReference type="RefSeq" id="WP_090962624.1">
    <property type="nucleotide sequence ID" value="NZ_FOOA01000006.1"/>
</dbReference>
<feature type="transmembrane region" description="Helical" evidence="15">
    <location>
        <begin position="193"/>
        <end position="214"/>
    </location>
</feature>
<feature type="modified residue" description="4-aspartylphosphate" evidence="12">
    <location>
        <position position="916"/>
    </location>
</feature>
<keyword evidence="11" id="KW-0131">Cell cycle</keyword>
<dbReference type="InterPro" id="IPR013655">
    <property type="entry name" value="PAS_fold_3"/>
</dbReference>
<dbReference type="GO" id="GO:0000155">
    <property type="term" value="F:phosphorelay sensor kinase activity"/>
    <property type="evidence" value="ECO:0007669"/>
    <property type="project" value="InterPro"/>
</dbReference>
<dbReference type="CDD" id="cd00130">
    <property type="entry name" value="PAS"/>
    <property type="match status" value="2"/>
</dbReference>
<dbReference type="Proteomes" id="UP000531216">
    <property type="component" value="Unassembled WGS sequence"/>
</dbReference>
<feature type="modified residue" description="4-aspartylphosphate" evidence="12">
    <location>
        <position position="1035"/>
    </location>
</feature>
<evidence type="ECO:0000259" key="16">
    <source>
        <dbReference type="PROSITE" id="PS50109"/>
    </source>
</evidence>
<dbReference type="InterPro" id="IPR000014">
    <property type="entry name" value="PAS"/>
</dbReference>
<evidence type="ECO:0000256" key="10">
    <source>
        <dbReference type="ARBA" id="ARBA00023136"/>
    </source>
</evidence>
<comment type="catalytic activity">
    <reaction evidence="1">
        <text>ATP + protein L-histidine = ADP + protein N-phospho-L-histidine.</text>
        <dbReference type="EC" id="2.7.13.3"/>
    </reaction>
</comment>
<dbReference type="InterPro" id="IPR001789">
    <property type="entry name" value="Sig_transdc_resp-reg_receiver"/>
</dbReference>
<feature type="domain" description="PAS" evidence="18">
    <location>
        <begin position="352"/>
        <end position="422"/>
    </location>
</feature>
<dbReference type="Pfam" id="PF05227">
    <property type="entry name" value="CHASE3"/>
    <property type="match status" value="1"/>
</dbReference>
<feature type="domain" description="Response regulatory" evidence="17">
    <location>
        <begin position="867"/>
        <end position="980"/>
    </location>
</feature>
<dbReference type="PANTHER" id="PTHR43047:SF72">
    <property type="entry name" value="OSMOSENSING HISTIDINE PROTEIN KINASE SLN1"/>
    <property type="match status" value="1"/>
</dbReference>
<feature type="domain" description="PAS" evidence="18">
    <location>
        <begin position="478"/>
        <end position="548"/>
    </location>
</feature>
<comment type="subcellular location">
    <subcellularLocation>
        <location evidence="2">Membrane</location>
    </subcellularLocation>
</comment>
<evidence type="ECO:0000256" key="9">
    <source>
        <dbReference type="ARBA" id="ARBA00023012"/>
    </source>
</evidence>
<keyword evidence="15" id="KW-0812">Transmembrane</keyword>
<dbReference type="PROSITE" id="PS50110">
    <property type="entry name" value="RESPONSE_REGULATORY"/>
    <property type="match status" value="2"/>
</dbReference>
<keyword evidence="7" id="KW-0418">Kinase</keyword>
<dbReference type="GO" id="GO:0009927">
    <property type="term" value="F:histidine phosphotransfer kinase activity"/>
    <property type="evidence" value="ECO:0007669"/>
    <property type="project" value="TreeGrafter"/>
</dbReference>
<feature type="domain" description="PAC" evidence="19">
    <location>
        <begin position="425"/>
        <end position="477"/>
    </location>
</feature>
<dbReference type="Gene3D" id="3.30.450.20">
    <property type="entry name" value="PAS domain"/>
    <property type="match status" value="3"/>
</dbReference>
<dbReference type="AlphaFoldDB" id="A0A7W6FV42"/>
<feature type="domain" description="PAC" evidence="19">
    <location>
        <begin position="551"/>
        <end position="603"/>
    </location>
</feature>
<dbReference type="InterPro" id="IPR005467">
    <property type="entry name" value="His_kinase_dom"/>
</dbReference>
<dbReference type="SMART" id="SM00086">
    <property type="entry name" value="PAC"/>
    <property type="match status" value="2"/>
</dbReference>
<name>A0A7W6FV42_9HYPH</name>
<evidence type="ECO:0000256" key="8">
    <source>
        <dbReference type="ARBA" id="ARBA00022840"/>
    </source>
</evidence>
<dbReference type="NCBIfam" id="TIGR00229">
    <property type="entry name" value="sensory_box"/>
    <property type="match status" value="2"/>
</dbReference>
<evidence type="ECO:0000259" key="17">
    <source>
        <dbReference type="PROSITE" id="PS50110"/>
    </source>
</evidence>
<evidence type="ECO:0000313" key="21">
    <source>
        <dbReference type="Proteomes" id="UP000531216"/>
    </source>
</evidence>
<proteinExistence type="predicted"/>
<dbReference type="InterPro" id="IPR011006">
    <property type="entry name" value="CheY-like_superfamily"/>
</dbReference>
<dbReference type="SUPFAM" id="SSF55874">
    <property type="entry name" value="ATPase domain of HSP90 chaperone/DNA topoisomerase II/histidine kinase"/>
    <property type="match status" value="1"/>
</dbReference>
<dbReference type="SMART" id="SM00091">
    <property type="entry name" value="PAS"/>
    <property type="match status" value="3"/>
</dbReference>
<feature type="domain" description="Histidine kinase" evidence="16">
    <location>
        <begin position="621"/>
        <end position="843"/>
    </location>
</feature>
<evidence type="ECO:0000256" key="11">
    <source>
        <dbReference type="ARBA" id="ARBA00023306"/>
    </source>
</evidence>
<feature type="region of interest" description="Disordered" evidence="14">
    <location>
        <begin position="1107"/>
        <end position="1126"/>
    </location>
</feature>
<dbReference type="SUPFAM" id="SSF55785">
    <property type="entry name" value="PYP-like sensor domain (PAS domain)"/>
    <property type="match status" value="3"/>
</dbReference>
<dbReference type="SUPFAM" id="SSF52172">
    <property type="entry name" value="CheY-like"/>
    <property type="match status" value="2"/>
</dbReference>
<dbReference type="CDD" id="cd19410">
    <property type="entry name" value="HK9-like_sensor"/>
    <property type="match status" value="1"/>
</dbReference>
<evidence type="ECO:0000259" key="19">
    <source>
        <dbReference type="PROSITE" id="PS50113"/>
    </source>
</evidence>
<keyword evidence="15" id="KW-1133">Transmembrane helix</keyword>
<dbReference type="Pfam" id="PF08448">
    <property type="entry name" value="PAS_4"/>
    <property type="match status" value="1"/>
</dbReference>
<accession>A0A7W6FV42</accession>
<dbReference type="PROSITE" id="PS50109">
    <property type="entry name" value="HIS_KIN"/>
    <property type="match status" value="1"/>
</dbReference>
<keyword evidence="13" id="KW-0175">Coiled coil</keyword>
<organism evidence="20 21">
    <name type="scientific">Aureimonas phyllosphaerae</name>
    <dbReference type="NCBI Taxonomy" id="1166078"/>
    <lineage>
        <taxon>Bacteria</taxon>
        <taxon>Pseudomonadati</taxon>
        <taxon>Pseudomonadota</taxon>
        <taxon>Alphaproteobacteria</taxon>
        <taxon>Hyphomicrobiales</taxon>
        <taxon>Aurantimonadaceae</taxon>
        <taxon>Aureimonas</taxon>
    </lineage>
</organism>
<evidence type="ECO:0000256" key="4">
    <source>
        <dbReference type="ARBA" id="ARBA00022553"/>
    </source>
</evidence>
<feature type="domain" description="Response regulatory" evidence="17">
    <location>
        <begin position="986"/>
        <end position="1102"/>
    </location>
</feature>
<dbReference type="PRINTS" id="PR00344">
    <property type="entry name" value="BCTRLSENSOR"/>
</dbReference>
<dbReference type="SMART" id="SM00388">
    <property type="entry name" value="HisKA"/>
    <property type="match status" value="1"/>
</dbReference>
<dbReference type="Gene3D" id="3.30.565.10">
    <property type="entry name" value="Histidine kinase-like ATPase, C-terminal domain"/>
    <property type="match status" value="1"/>
</dbReference>
<evidence type="ECO:0000256" key="12">
    <source>
        <dbReference type="PROSITE-ProRule" id="PRU00169"/>
    </source>
</evidence>
<evidence type="ECO:0000259" key="18">
    <source>
        <dbReference type="PROSITE" id="PS50112"/>
    </source>
</evidence>
<evidence type="ECO:0000256" key="5">
    <source>
        <dbReference type="ARBA" id="ARBA00022679"/>
    </source>
</evidence>
<dbReference type="InterPro" id="IPR003661">
    <property type="entry name" value="HisK_dim/P_dom"/>
</dbReference>
<dbReference type="Gene3D" id="3.40.50.2300">
    <property type="match status" value="2"/>
</dbReference>
<evidence type="ECO:0000256" key="15">
    <source>
        <dbReference type="SAM" id="Phobius"/>
    </source>
</evidence>
<dbReference type="PROSITE" id="PS50112">
    <property type="entry name" value="PAS"/>
    <property type="match status" value="2"/>
</dbReference>
<dbReference type="EC" id="2.7.13.3" evidence="3"/>
<dbReference type="InterPro" id="IPR004358">
    <property type="entry name" value="Sig_transdc_His_kin-like_C"/>
</dbReference>
<sequence>MTQGGAGIASGNKGVATVQAALGRTAVLAGLLLALATAAFVWTIWQDTRREEAASGNAAIIAEAERYLSMMTSIETSTRGFVIAGTEEFLSPFRQNVADLPAQLVRMENVWAEGGGDPARLARLRELAEQEIAIETETVRLRNEEGIEAASDLVRSGIGKRLMDDIRMEVGLAQTNAQKRVDLAEATAHRDALVSNIAFLAAILSAASLAVIAFRRHVESRRASGMLSAVLENSPVAIGFVGRDGRLGRLNPAFAQAGASLKREVAVSDSLLDLFPHDRVMLERMLDETLRWGRTHNGVELRAGEGADEQIYLASIYPLRAEGRIAHETVGAGIVLTNATKRLRAERQLAYSETRFRSLIEATSAIVWSAPSSGRFSGAQPGWAAFTGQSEAQYSGFGWTEALHPEDRERSAKAWKEAVEREGTYKIEHRVRRHDGEWRDMLARSVPIRGPDGSLTEWVGTHTDITDQKRIAAELGHSNEQFRIIADNIPQFAWIADPSGDIDWYNQRWFDYTGTTLEEMRGHGWTKVHHPDHIERVRQELARRFAEGVKWEDSFPLRGADGQYRWFLSQAIPIRDETGTITRWFGTNTDITSQRAAEQELAAAKEAAENANRAKSQFIANMSHELRTPLSAVIGYAEMLEEEVEDLGEAHLLTDLKKIEQNARHLLSLINDVLDLSKIEAERMDVYAESFRLSDVLDEVASTVGSLITKKNNRLAVEKDGDLGEMHTDQVKLRQCLINLLSNAAKFTEEGTITLSASREPQDGGDWIRLEVTDTGIGMTPEQVERLFERFAQADESTTRKFGGTGLGLAITRAFCRLLGGDIGVTSAEGQGTTFTIRIPAEVEKPAEEVLPDTTDVKPPAEAGAGLVLAIDDDPHARELVTRFLMREGFSVRTAADGLSGLEMARLLKPDVILLDVTMPKMDGWAVLTELKGDPEVSAIPVVMITIIDEHSLGYALGAADYLLKPVEWNRLKAVLDRFRTSDNGLILAVDDDEDGLHRTATMLEREGLKVITALNGREALARMETERLSLILLDLVMPEMDGFAFIKAMRERADWRDIPVVVLTSKDLNADEKRFLQGQAEDVFSKGDVDLRDLAAQIRVMVGQGAHAEATQPAQTGQSASEPTS</sequence>
<evidence type="ECO:0000256" key="2">
    <source>
        <dbReference type="ARBA" id="ARBA00004370"/>
    </source>
</evidence>
<dbReference type="CDD" id="cd16922">
    <property type="entry name" value="HATPase_EvgS-ArcB-TorS-like"/>
    <property type="match status" value="1"/>
</dbReference>
<feature type="transmembrane region" description="Helical" evidence="15">
    <location>
        <begin position="26"/>
        <end position="45"/>
    </location>
</feature>
<dbReference type="SMART" id="SM00448">
    <property type="entry name" value="REC"/>
    <property type="match status" value="2"/>
</dbReference>
<dbReference type="InterPro" id="IPR036097">
    <property type="entry name" value="HisK_dim/P_sf"/>
</dbReference>
<protein>
    <recommendedName>
        <fullName evidence="3">histidine kinase</fullName>
        <ecNumber evidence="3">2.7.13.3</ecNumber>
    </recommendedName>
</protein>
<dbReference type="Gene3D" id="1.10.287.130">
    <property type="match status" value="1"/>
</dbReference>
<dbReference type="SMART" id="SM00387">
    <property type="entry name" value="HATPase_c"/>
    <property type="match status" value="1"/>
</dbReference>
<dbReference type="EMBL" id="JACIDO010000006">
    <property type="protein sequence ID" value="MBB3936884.1"/>
    <property type="molecule type" value="Genomic_DNA"/>
</dbReference>
<dbReference type="PANTHER" id="PTHR43047">
    <property type="entry name" value="TWO-COMPONENT HISTIDINE PROTEIN KINASE"/>
    <property type="match status" value="1"/>
</dbReference>
<dbReference type="FunFam" id="3.30.450.20:FF:000099">
    <property type="entry name" value="Sensory box sensor histidine kinase"/>
    <property type="match status" value="2"/>
</dbReference>
<evidence type="ECO:0000256" key="7">
    <source>
        <dbReference type="ARBA" id="ARBA00022777"/>
    </source>
</evidence>
<keyword evidence="8" id="KW-0067">ATP-binding</keyword>
<evidence type="ECO:0000256" key="13">
    <source>
        <dbReference type="SAM" id="Coils"/>
    </source>
</evidence>
<keyword evidence="9" id="KW-0902">Two-component regulatory system</keyword>
<dbReference type="Pfam" id="PF08447">
    <property type="entry name" value="PAS_3"/>
    <property type="match status" value="2"/>
</dbReference>
<dbReference type="CDD" id="cd17574">
    <property type="entry name" value="REC_OmpR"/>
    <property type="match status" value="1"/>
</dbReference>
<gene>
    <name evidence="20" type="ORF">GGR05_003049</name>
</gene>
<evidence type="ECO:0000256" key="14">
    <source>
        <dbReference type="SAM" id="MobiDB-lite"/>
    </source>
</evidence>
<evidence type="ECO:0000313" key="20">
    <source>
        <dbReference type="EMBL" id="MBB3936884.1"/>
    </source>
</evidence>
<comment type="caution">
    <text evidence="20">The sequence shown here is derived from an EMBL/GenBank/DDBJ whole genome shotgun (WGS) entry which is preliminary data.</text>
</comment>
<feature type="compositionally biased region" description="Polar residues" evidence="14">
    <location>
        <begin position="1113"/>
        <end position="1126"/>
    </location>
</feature>
<dbReference type="InterPro" id="IPR035965">
    <property type="entry name" value="PAS-like_dom_sf"/>
</dbReference>
<dbReference type="SUPFAM" id="SSF47384">
    <property type="entry name" value="Homodimeric domain of signal transducing histidine kinase"/>
    <property type="match status" value="1"/>
</dbReference>
<dbReference type="FunFam" id="1.10.287.130:FF:000038">
    <property type="entry name" value="Sensory transduction histidine kinase"/>
    <property type="match status" value="1"/>
</dbReference>
<evidence type="ECO:0000256" key="6">
    <source>
        <dbReference type="ARBA" id="ARBA00022741"/>
    </source>
</evidence>
<evidence type="ECO:0000256" key="3">
    <source>
        <dbReference type="ARBA" id="ARBA00012438"/>
    </source>
</evidence>
<dbReference type="InterPro" id="IPR000700">
    <property type="entry name" value="PAS-assoc_C"/>
</dbReference>
<dbReference type="InterPro" id="IPR007891">
    <property type="entry name" value="CHASE3"/>
</dbReference>
<evidence type="ECO:0000256" key="1">
    <source>
        <dbReference type="ARBA" id="ARBA00000085"/>
    </source>
</evidence>
<dbReference type="PROSITE" id="PS50113">
    <property type="entry name" value="PAC"/>
    <property type="match status" value="2"/>
</dbReference>
<keyword evidence="10 15" id="KW-0472">Membrane</keyword>
<dbReference type="InterPro" id="IPR036890">
    <property type="entry name" value="HATPase_C_sf"/>
</dbReference>
<keyword evidence="4 12" id="KW-0597">Phosphoprotein</keyword>
<dbReference type="InterPro" id="IPR001610">
    <property type="entry name" value="PAC"/>
</dbReference>
<feature type="coiled-coil region" evidence="13">
    <location>
        <begin position="594"/>
        <end position="621"/>
    </location>
</feature>
<dbReference type="Pfam" id="PF00072">
    <property type="entry name" value="Response_reg"/>
    <property type="match status" value="2"/>
</dbReference>
<dbReference type="Pfam" id="PF02518">
    <property type="entry name" value="HATPase_c"/>
    <property type="match status" value="1"/>
</dbReference>
<keyword evidence="6" id="KW-0547">Nucleotide-binding</keyword>
<dbReference type="CDD" id="cd00082">
    <property type="entry name" value="HisKA"/>
    <property type="match status" value="1"/>
</dbReference>
<dbReference type="Pfam" id="PF00512">
    <property type="entry name" value="HisKA"/>
    <property type="match status" value="1"/>
</dbReference>
<dbReference type="InterPro" id="IPR003594">
    <property type="entry name" value="HATPase_dom"/>
</dbReference>
<keyword evidence="21" id="KW-1185">Reference proteome</keyword>
<dbReference type="FunFam" id="3.30.565.10:FF:000010">
    <property type="entry name" value="Sensor histidine kinase RcsC"/>
    <property type="match status" value="1"/>
</dbReference>
<dbReference type="CDD" id="cd00156">
    <property type="entry name" value="REC"/>
    <property type="match status" value="1"/>
</dbReference>
<reference evidence="20 21" key="1">
    <citation type="submission" date="2020-08" db="EMBL/GenBank/DDBJ databases">
        <title>Genomic Encyclopedia of Type Strains, Phase IV (KMG-IV): sequencing the most valuable type-strain genomes for metagenomic binning, comparative biology and taxonomic classification.</title>
        <authorList>
            <person name="Goeker M."/>
        </authorList>
    </citation>
    <scope>NUCLEOTIDE SEQUENCE [LARGE SCALE GENOMIC DNA]</scope>
    <source>
        <strain evidence="20 21">DSM 25024</strain>
    </source>
</reference>
<dbReference type="InterPro" id="IPR013656">
    <property type="entry name" value="PAS_4"/>
</dbReference>
<keyword evidence="5" id="KW-0808">Transferase</keyword>